<dbReference type="InterPro" id="IPR019734">
    <property type="entry name" value="TPR_rpt"/>
</dbReference>
<dbReference type="Pfam" id="PF00069">
    <property type="entry name" value="Pkinase"/>
    <property type="match status" value="1"/>
</dbReference>
<gene>
    <name evidence="8" type="ORF">FHQ07_11600</name>
</gene>
<reference evidence="8 9" key="1">
    <citation type="submission" date="2019-06" db="EMBL/GenBank/DDBJ databases">
        <title>Thermomonas aquatica sp. nov., isolated from an industrial wastewater treatment plant.</title>
        <authorList>
            <person name="Jeon J.H."/>
            <person name="Park D.-S."/>
        </authorList>
    </citation>
    <scope>NUCLEOTIDE SEQUENCE [LARGE SCALE GENOMIC DNA]</scope>
    <source>
        <strain evidence="8 9">SY21</strain>
    </source>
</reference>
<dbReference type="KEGG" id="thes:FHQ07_11600"/>
<evidence type="ECO:0000256" key="6">
    <source>
        <dbReference type="SAM" id="Phobius"/>
    </source>
</evidence>
<keyword evidence="3" id="KW-0418">Kinase</keyword>
<feature type="domain" description="Protein kinase" evidence="7">
    <location>
        <begin position="66"/>
        <end position="333"/>
    </location>
</feature>
<dbReference type="PROSITE" id="PS00108">
    <property type="entry name" value="PROTEIN_KINASE_ST"/>
    <property type="match status" value="1"/>
</dbReference>
<dbReference type="Gene3D" id="3.30.200.20">
    <property type="entry name" value="Phosphorylase Kinase, domain 1"/>
    <property type="match status" value="1"/>
</dbReference>
<dbReference type="Pfam" id="PF13374">
    <property type="entry name" value="TPR_10"/>
    <property type="match status" value="1"/>
</dbReference>
<evidence type="ECO:0000256" key="1">
    <source>
        <dbReference type="ARBA" id="ARBA00022679"/>
    </source>
</evidence>
<dbReference type="Gene3D" id="1.10.510.10">
    <property type="entry name" value="Transferase(Phosphotransferase) domain 1"/>
    <property type="match status" value="1"/>
</dbReference>
<dbReference type="PANTHER" id="PTHR43289">
    <property type="entry name" value="MITOGEN-ACTIVATED PROTEIN KINASE KINASE KINASE 20-RELATED"/>
    <property type="match status" value="1"/>
</dbReference>
<dbReference type="InterPro" id="IPR011009">
    <property type="entry name" value="Kinase-like_dom_sf"/>
</dbReference>
<evidence type="ECO:0000256" key="4">
    <source>
        <dbReference type="ARBA" id="ARBA00022840"/>
    </source>
</evidence>
<dbReference type="InterPro" id="IPR008271">
    <property type="entry name" value="Ser/Thr_kinase_AS"/>
</dbReference>
<evidence type="ECO:0000256" key="2">
    <source>
        <dbReference type="ARBA" id="ARBA00022741"/>
    </source>
</evidence>
<dbReference type="GO" id="GO:0005524">
    <property type="term" value="F:ATP binding"/>
    <property type="evidence" value="ECO:0007669"/>
    <property type="project" value="UniProtKB-UniRule"/>
</dbReference>
<keyword evidence="6" id="KW-0812">Transmembrane</keyword>
<evidence type="ECO:0000259" key="7">
    <source>
        <dbReference type="PROSITE" id="PS50011"/>
    </source>
</evidence>
<organism evidence="8 9">
    <name type="scientific">Thermomonas aquatica</name>
    <dbReference type="NCBI Taxonomy" id="2202149"/>
    <lineage>
        <taxon>Bacteria</taxon>
        <taxon>Pseudomonadati</taxon>
        <taxon>Pseudomonadota</taxon>
        <taxon>Gammaproteobacteria</taxon>
        <taxon>Lysobacterales</taxon>
        <taxon>Lysobacteraceae</taxon>
        <taxon>Thermomonas</taxon>
    </lineage>
</organism>
<keyword evidence="6" id="KW-0472">Membrane</keyword>
<feature type="binding site" evidence="5">
    <location>
        <position position="95"/>
    </location>
    <ligand>
        <name>ATP</name>
        <dbReference type="ChEBI" id="CHEBI:30616"/>
    </ligand>
</feature>
<name>A0A5B7ZTR3_9GAMM</name>
<dbReference type="PROSITE" id="PS00107">
    <property type="entry name" value="PROTEIN_KINASE_ATP"/>
    <property type="match status" value="1"/>
</dbReference>
<feature type="transmembrane region" description="Helical" evidence="6">
    <location>
        <begin position="358"/>
        <end position="380"/>
    </location>
</feature>
<dbReference type="Proteomes" id="UP000308149">
    <property type="component" value="Chromosome"/>
</dbReference>
<keyword evidence="4 5" id="KW-0067">ATP-binding</keyword>
<dbReference type="PANTHER" id="PTHR43289:SF34">
    <property type="entry name" value="SERINE_THREONINE-PROTEIN KINASE YBDM-RELATED"/>
    <property type="match status" value="1"/>
</dbReference>
<evidence type="ECO:0000313" key="8">
    <source>
        <dbReference type="EMBL" id="QDA57906.1"/>
    </source>
</evidence>
<dbReference type="SMART" id="SM00028">
    <property type="entry name" value="TPR"/>
    <property type="match status" value="3"/>
</dbReference>
<dbReference type="InterPro" id="IPR017441">
    <property type="entry name" value="Protein_kinase_ATP_BS"/>
</dbReference>
<sequence length="854" mass="91812">MMAKVRRRAASIEISGSRTSDIAELYRRGQHGRSQGDCDEMHDEATHALDEAAQAAASLPGSIGPYRILGLLGEGGMGRVYLAREANPPRDVALKVVRGVSSATLERFRREVALLGQLEHPGIVRLYAAGEDTVGGLPSPWFALEVVRGPDLRGYLERAQPDLRARVALLSKLARAAHFAHQRGIVHRDLKPSNVLVDEHGQPKILDFGIARLHGEAGGDMTQAGQVVGTLPYMSPEQLSGQGREADARSDVYALGAIGYELISGRLPHPRLSTSTLFEALDIVRREDPPTLERLAPGARGDLSTVVMKALAAEPVQRYASAADFADDLDAVLGHRPIRARAPTLAYRAARFVRRHRALSIAAGIVFAALLSATVVSTLAAQRARAALAEAQARASELAAVNGFVETMLTEADPDAGGSAEMPMREVLERAELTLADGKGSTRTQGQVALLLARAWSGLGESARAQGLLDRSQHWLDAGFGTDSPEAMEVLYTRMEDFARASEPDKALAGATVLEKRLSASDAGWAKALTFKSRVLRAQALEESGDVDAAIKLDRELLADPALPALQQADELTDTLRHNLAYTLNNSGGFTEAEALLRQTLASESKRIGPDHPQTLYTKKALGQSLHRQGRLDEAVVLYAEVYEKRRKRYGDDHPLTLGSGGQLASAYNTLNRPAEAEPLLRRSLAAHKARGEDDSLEALVDRVILATTLEKLGRYDEAIATADAAIAQEHGKPSRDTVAARNAKATAMFKAGRVRDAKAVWDEALALAPTAMGTEHPNYAAILAGSANADLALGDLQGARRKLEPALAALKGKQGPKHPRTREAAQRLAETYERLGMRDQAAALRSEFPAEAK</sequence>
<keyword evidence="1" id="KW-0808">Transferase</keyword>
<dbReference type="Gene3D" id="1.25.40.10">
    <property type="entry name" value="Tetratricopeptide repeat domain"/>
    <property type="match status" value="2"/>
</dbReference>
<protein>
    <submittedName>
        <fullName evidence="8">Tetratricopeptide repeat protein</fullName>
    </submittedName>
</protein>
<dbReference type="GO" id="GO:0004674">
    <property type="term" value="F:protein serine/threonine kinase activity"/>
    <property type="evidence" value="ECO:0007669"/>
    <property type="project" value="TreeGrafter"/>
</dbReference>
<dbReference type="InterPro" id="IPR000719">
    <property type="entry name" value="Prot_kinase_dom"/>
</dbReference>
<accession>A0A5B7ZTR3</accession>
<dbReference type="AlphaFoldDB" id="A0A5B7ZTR3"/>
<dbReference type="InterPro" id="IPR011990">
    <property type="entry name" value="TPR-like_helical_dom_sf"/>
</dbReference>
<keyword evidence="2 5" id="KW-0547">Nucleotide-binding</keyword>
<dbReference type="EMBL" id="CP040871">
    <property type="protein sequence ID" value="QDA57906.1"/>
    <property type="molecule type" value="Genomic_DNA"/>
</dbReference>
<dbReference type="Pfam" id="PF13424">
    <property type="entry name" value="TPR_12"/>
    <property type="match status" value="1"/>
</dbReference>
<evidence type="ECO:0000256" key="5">
    <source>
        <dbReference type="PROSITE-ProRule" id="PRU10141"/>
    </source>
</evidence>
<proteinExistence type="predicted"/>
<keyword evidence="9" id="KW-1185">Reference proteome</keyword>
<evidence type="ECO:0000313" key="9">
    <source>
        <dbReference type="Proteomes" id="UP000308149"/>
    </source>
</evidence>
<dbReference type="SMART" id="SM00220">
    <property type="entry name" value="S_TKc"/>
    <property type="match status" value="1"/>
</dbReference>
<dbReference type="OrthoDB" id="9801841at2"/>
<evidence type="ECO:0000256" key="3">
    <source>
        <dbReference type="ARBA" id="ARBA00022777"/>
    </source>
</evidence>
<dbReference type="SUPFAM" id="SSF48452">
    <property type="entry name" value="TPR-like"/>
    <property type="match status" value="2"/>
</dbReference>
<dbReference type="SUPFAM" id="SSF56112">
    <property type="entry name" value="Protein kinase-like (PK-like)"/>
    <property type="match status" value="1"/>
</dbReference>
<dbReference type="CDD" id="cd14014">
    <property type="entry name" value="STKc_PknB_like"/>
    <property type="match status" value="1"/>
</dbReference>
<keyword evidence="6" id="KW-1133">Transmembrane helix</keyword>
<dbReference type="PROSITE" id="PS50011">
    <property type="entry name" value="PROTEIN_KINASE_DOM"/>
    <property type="match status" value="1"/>
</dbReference>